<dbReference type="EMBL" id="CDMY01000256">
    <property type="protein sequence ID" value="CEL97804.1"/>
    <property type="molecule type" value="Genomic_DNA"/>
</dbReference>
<accession>A0A0G4ELC3</accession>
<dbReference type="OMA" id="HFEHIDE"/>
<dbReference type="PROSITE" id="PS51257">
    <property type="entry name" value="PROKAR_LIPOPROTEIN"/>
    <property type="match status" value="1"/>
</dbReference>
<dbReference type="GO" id="GO:0006508">
    <property type="term" value="P:proteolysis"/>
    <property type="evidence" value="ECO:0007669"/>
    <property type="project" value="UniProtKB-KW"/>
</dbReference>
<evidence type="ECO:0000256" key="4">
    <source>
        <dbReference type="ARBA" id="ARBA00022729"/>
    </source>
</evidence>
<protein>
    <recommendedName>
        <fullName evidence="7">Carboxypeptidase</fullName>
        <ecNumber evidence="7">3.4.16.-</ecNumber>
    </recommendedName>
</protein>
<evidence type="ECO:0000313" key="9">
    <source>
        <dbReference type="Proteomes" id="UP000041254"/>
    </source>
</evidence>
<reference evidence="8 9" key="1">
    <citation type="submission" date="2014-11" db="EMBL/GenBank/DDBJ databases">
        <authorList>
            <person name="Zhu J."/>
            <person name="Qi W."/>
            <person name="Song R."/>
        </authorList>
    </citation>
    <scope>NUCLEOTIDE SEQUENCE [LARGE SCALE GENOMIC DNA]</scope>
</reference>
<evidence type="ECO:0000256" key="7">
    <source>
        <dbReference type="RuleBase" id="RU361156"/>
    </source>
</evidence>
<dbReference type="Gene3D" id="3.40.50.1820">
    <property type="entry name" value="alpha/beta hydrolase"/>
    <property type="match status" value="1"/>
</dbReference>
<keyword evidence="4 7" id="KW-0732">Signal</keyword>
<keyword evidence="5 7" id="KW-0378">Hydrolase</keyword>
<dbReference type="GO" id="GO:0004185">
    <property type="term" value="F:serine-type carboxypeptidase activity"/>
    <property type="evidence" value="ECO:0007669"/>
    <property type="project" value="UniProtKB-UniRule"/>
</dbReference>
<comment type="similarity">
    <text evidence="1 7">Belongs to the peptidase S10 family.</text>
</comment>
<evidence type="ECO:0000256" key="2">
    <source>
        <dbReference type="ARBA" id="ARBA00022645"/>
    </source>
</evidence>
<gene>
    <name evidence="8" type="ORF">Vbra_7725</name>
</gene>
<dbReference type="InterPro" id="IPR018202">
    <property type="entry name" value="Ser_caboxypep_ser_AS"/>
</dbReference>
<name>A0A0G4ELC3_VITBC</name>
<evidence type="ECO:0000313" key="8">
    <source>
        <dbReference type="EMBL" id="CEL97804.1"/>
    </source>
</evidence>
<dbReference type="VEuPathDB" id="CryptoDB:Vbra_7725"/>
<dbReference type="PANTHER" id="PTHR11802">
    <property type="entry name" value="SERINE PROTEASE FAMILY S10 SERINE CARBOXYPEPTIDASE"/>
    <property type="match status" value="1"/>
</dbReference>
<dbReference type="STRING" id="1169540.A0A0G4ELC3"/>
<dbReference type="AlphaFoldDB" id="A0A0G4ELC3"/>
<sequence>MFGRLSVILSVAALAVVSCGPSSIRSPMAAQALPEKKEVTAEAFLGEKMFTGFIHTGYEGGEMFYTFFPSRGEPASDPFVMWLTGGPGCSSEIAWLQENGPFWGQPNATLAYNEHSWSSVANMLYVDQPLGTGFSETNDPLNYAKNEKQISKDMDTFLTKFLTLFPHLVDRPFYITGESYAGHYIPSIAHYLLQNPIQGLNFKGVAIGNGWVDPYTQFPAYADFAYANNLISNRTYQHAKKAYQACDRAVESGIWEIANVLCEPLTTQLLGTLNPYDIRLQCEVPPLCYNETGIGNFLNDPSVQEAMGVDKRWVDCNYVVHTTLLGDWILSVRKKVAGLLAAGKAVLIYNGDQDYICNWFGGLDWVHKIQWEHQADFRQKEMTDWVVDGKAVASQKTVENLTFMRVFSAGHMVPMDQPEVALLMFDAFLKGPYGQTRASSVYEQIFM</sequence>
<dbReference type="EC" id="3.4.16.-" evidence="7"/>
<dbReference type="PANTHER" id="PTHR11802:SF113">
    <property type="entry name" value="SERINE CARBOXYPEPTIDASE CTSA-4.1"/>
    <property type="match status" value="1"/>
</dbReference>
<dbReference type="InterPro" id="IPR029058">
    <property type="entry name" value="AB_hydrolase_fold"/>
</dbReference>
<dbReference type="Pfam" id="PF00450">
    <property type="entry name" value="Peptidase_S10"/>
    <property type="match status" value="1"/>
</dbReference>
<dbReference type="OrthoDB" id="443318at2759"/>
<evidence type="ECO:0000256" key="5">
    <source>
        <dbReference type="ARBA" id="ARBA00022801"/>
    </source>
</evidence>
<dbReference type="SUPFAM" id="SSF53474">
    <property type="entry name" value="alpha/beta-Hydrolases"/>
    <property type="match status" value="1"/>
</dbReference>
<dbReference type="InParanoid" id="A0A0G4ELC3"/>
<keyword evidence="9" id="KW-1185">Reference proteome</keyword>
<feature type="chain" id="PRO_5006516107" description="Carboxypeptidase" evidence="7">
    <location>
        <begin position="20"/>
        <end position="447"/>
    </location>
</feature>
<feature type="signal peptide" evidence="7">
    <location>
        <begin position="1"/>
        <end position="19"/>
    </location>
</feature>
<evidence type="ECO:0000256" key="6">
    <source>
        <dbReference type="ARBA" id="ARBA00023180"/>
    </source>
</evidence>
<organism evidence="8 9">
    <name type="scientific">Vitrella brassicaformis (strain CCMP3155)</name>
    <dbReference type="NCBI Taxonomy" id="1169540"/>
    <lineage>
        <taxon>Eukaryota</taxon>
        <taxon>Sar</taxon>
        <taxon>Alveolata</taxon>
        <taxon>Colpodellida</taxon>
        <taxon>Vitrellaceae</taxon>
        <taxon>Vitrella</taxon>
    </lineage>
</organism>
<evidence type="ECO:0000256" key="3">
    <source>
        <dbReference type="ARBA" id="ARBA00022670"/>
    </source>
</evidence>
<keyword evidence="3 7" id="KW-0645">Protease</keyword>
<dbReference type="PROSITE" id="PS00131">
    <property type="entry name" value="CARBOXYPEPT_SER_SER"/>
    <property type="match status" value="1"/>
</dbReference>
<dbReference type="PhylomeDB" id="A0A0G4ELC3"/>
<keyword evidence="2 7" id="KW-0121">Carboxypeptidase</keyword>
<proteinExistence type="inferred from homology"/>
<dbReference type="PRINTS" id="PR00724">
    <property type="entry name" value="CRBOXYPTASEC"/>
</dbReference>
<keyword evidence="6" id="KW-0325">Glycoprotein</keyword>
<dbReference type="InterPro" id="IPR001563">
    <property type="entry name" value="Peptidase_S10"/>
</dbReference>
<dbReference type="Proteomes" id="UP000041254">
    <property type="component" value="Unassembled WGS sequence"/>
</dbReference>
<evidence type="ECO:0000256" key="1">
    <source>
        <dbReference type="ARBA" id="ARBA00009431"/>
    </source>
</evidence>